<keyword evidence="1" id="KW-0808">Transferase</keyword>
<name>A0AA46HAR8_9XANT</name>
<organism evidence="6 7">
    <name type="scientific">Xanthomonas euroxanthea</name>
    <dbReference type="NCBI Taxonomy" id="2259622"/>
    <lineage>
        <taxon>Bacteria</taxon>
        <taxon>Pseudomonadati</taxon>
        <taxon>Pseudomonadota</taxon>
        <taxon>Gammaproteobacteria</taxon>
        <taxon>Lysobacterales</taxon>
        <taxon>Lysobacteraceae</taxon>
        <taxon>Xanthomonas</taxon>
    </lineage>
</organism>
<accession>A0AA46HAR8</accession>
<keyword evidence="2" id="KW-0548">Nucleotidyltransferase</keyword>
<protein>
    <recommendedName>
        <fullName evidence="5">cGAS/DncV-like nucleotidyltransferase C-terminal helical domain-containing protein</fullName>
    </recommendedName>
</protein>
<keyword evidence="3" id="KW-0547">Nucleotide-binding</keyword>
<evidence type="ECO:0000313" key="6">
    <source>
        <dbReference type="EMBL" id="SUZ28376.1"/>
    </source>
</evidence>
<sequence>MSADITKRLRALDARRHGFDRSSIIFDSASGVEAREYLSETYQKRSSGQHTRYALGAMQAVAASYTALSIAEAERVQAQIATRLDRDGLSCTFRLQGSVPGNIHIRGVSDVDFLVLEQRFHHYDATGVLAQAGYYRNPYRPSAVDTLLDLRHRLETALKDAYPAAEVDCTGAKAIQLSGGSLRREVDVVPASWNDTAEYQRTQSEDFRGVNILDKPARQLIHNLPFLYLRRLRERDEETWGGLKKAIRLCKTLKADAISEGKEVDISSYDIASAMWNAAAGSLQAGIVQELSILAATTDYFVYLVANPAYAKTLQTPDGSRKVFDTQAKLDAAAVLARELLELSRSVSEEHAPRTAHASLQNDWLSTLKRTSVPAVD</sequence>
<reference evidence="6 7" key="1">
    <citation type="submission" date="2018-06" db="EMBL/GenBank/DDBJ databases">
        <authorList>
            <person name="Pothier F. J."/>
        </authorList>
    </citation>
    <scope>NUCLEOTIDE SEQUENCE [LARGE SCALE GENOMIC DNA]</scope>
    <source>
        <strain evidence="6 7">CPBF 424</strain>
    </source>
</reference>
<dbReference type="Proteomes" id="UP000254168">
    <property type="component" value="Unassembled WGS sequence"/>
</dbReference>
<dbReference type="InterPro" id="IPR058909">
    <property type="entry name" value="CD_NTase_C"/>
</dbReference>
<gene>
    <name evidence="6" type="ORF">CPBF424_21920</name>
</gene>
<keyword evidence="7" id="KW-1185">Reference proteome</keyword>
<feature type="domain" description="cGAS/DncV-like nucleotidyltransferase C-terminal helical" evidence="5">
    <location>
        <begin position="232"/>
        <end position="333"/>
    </location>
</feature>
<comment type="caution">
    <text evidence="6">The sequence shown here is derived from an EMBL/GenBank/DDBJ whole genome shotgun (WGS) entry which is preliminary data.</text>
</comment>
<evidence type="ECO:0000259" key="5">
    <source>
        <dbReference type="Pfam" id="PF26305"/>
    </source>
</evidence>
<evidence type="ECO:0000313" key="7">
    <source>
        <dbReference type="Proteomes" id="UP000254168"/>
    </source>
</evidence>
<evidence type="ECO:0000256" key="4">
    <source>
        <dbReference type="ARBA" id="ARBA00023118"/>
    </source>
</evidence>
<evidence type="ECO:0000256" key="2">
    <source>
        <dbReference type="ARBA" id="ARBA00022695"/>
    </source>
</evidence>
<dbReference type="Pfam" id="PF26305">
    <property type="entry name" value="CD_NTase_C"/>
    <property type="match status" value="1"/>
</dbReference>
<evidence type="ECO:0000256" key="3">
    <source>
        <dbReference type="ARBA" id="ARBA00022741"/>
    </source>
</evidence>
<dbReference type="AlphaFoldDB" id="A0AA46HAR8"/>
<dbReference type="EMBL" id="UIHB01000002">
    <property type="protein sequence ID" value="SUZ28376.1"/>
    <property type="molecule type" value="Genomic_DNA"/>
</dbReference>
<evidence type="ECO:0000256" key="1">
    <source>
        <dbReference type="ARBA" id="ARBA00022679"/>
    </source>
</evidence>
<dbReference type="RefSeq" id="WP_115676996.1">
    <property type="nucleotide sequence ID" value="NZ_LR994544.1"/>
</dbReference>
<proteinExistence type="predicted"/>
<keyword evidence="4" id="KW-0051">Antiviral defense</keyword>